<reference evidence="3" key="1">
    <citation type="submission" date="2021-03" db="EMBL/GenBank/DDBJ databases">
        <title>Comparative genomics and phylogenomic investigation of the class Geoglossomycetes provide insights into ecological specialization and systematics.</title>
        <authorList>
            <person name="Melie T."/>
            <person name="Pirro S."/>
            <person name="Miller A.N."/>
            <person name="Quandt A."/>
        </authorList>
    </citation>
    <scope>NUCLEOTIDE SEQUENCE</scope>
    <source>
        <strain evidence="3">CAQ_001_2017</strain>
    </source>
</reference>
<name>A0A9P8IH10_9PEZI</name>
<gene>
    <name evidence="3" type="ORF">GP486_007787</name>
</gene>
<evidence type="ECO:0000313" key="4">
    <source>
        <dbReference type="Proteomes" id="UP000750711"/>
    </source>
</evidence>
<dbReference type="AlphaFoldDB" id="A0A9P8IH10"/>
<dbReference type="EMBL" id="JAGHQM010002430">
    <property type="protein sequence ID" value="KAH0548668.1"/>
    <property type="molecule type" value="Genomic_DNA"/>
</dbReference>
<accession>A0A9P8IH10</accession>
<feature type="non-terminal residue" evidence="3">
    <location>
        <position position="99"/>
    </location>
</feature>
<dbReference type="Proteomes" id="UP000750711">
    <property type="component" value="Unassembled WGS sequence"/>
</dbReference>
<evidence type="ECO:0000259" key="2">
    <source>
        <dbReference type="Pfam" id="PF24883"/>
    </source>
</evidence>
<sequence length="99" mass="11587">MELKKQNEIVHAFFCREDIDQRSSATSIIASFIYNLLNLNKKLATIITDSMVDKYWLFSFDNLWDLFLRLNQHLTGCTFIIDALDQCQPKSQQQLLEAL</sequence>
<dbReference type="InterPro" id="IPR056884">
    <property type="entry name" value="NPHP3-like_N"/>
</dbReference>
<feature type="domain" description="Nephrocystin 3-like N-terminal" evidence="2">
    <location>
        <begin position="2"/>
        <end position="99"/>
    </location>
</feature>
<evidence type="ECO:0000313" key="3">
    <source>
        <dbReference type="EMBL" id="KAH0548668.1"/>
    </source>
</evidence>
<dbReference type="Pfam" id="PF24883">
    <property type="entry name" value="NPHP3_N"/>
    <property type="match status" value="1"/>
</dbReference>
<comment type="caution">
    <text evidence="3">The sequence shown here is derived from an EMBL/GenBank/DDBJ whole genome shotgun (WGS) entry which is preliminary data.</text>
</comment>
<protein>
    <recommendedName>
        <fullName evidence="2">Nephrocystin 3-like N-terminal domain-containing protein</fullName>
    </recommendedName>
</protein>
<keyword evidence="1" id="KW-0677">Repeat</keyword>
<evidence type="ECO:0000256" key="1">
    <source>
        <dbReference type="ARBA" id="ARBA00022737"/>
    </source>
</evidence>
<proteinExistence type="predicted"/>
<keyword evidence="4" id="KW-1185">Reference proteome</keyword>
<organism evidence="3 4">
    <name type="scientific">Trichoglossum hirsutum</name>
    <dbReference type="NCBI Taxonomy" id="265104"/>
    <lineage>
        <taxon>Eukaryota</taxon>
        <taxon>Fungi</taxon>
        <taxon>Dikarya</taxon>
        <taxon>Ascomycota</taxon>
        <taxon>Pezizomycotina</taxon>
        <taxon>Geoglossomycetes</taxon>
        <taxon>Geoglossales</taxon>
        <taxon>Geoglossaceae</taxon>
        <taxon>Trichoglossum</taxon>
    </lineage>
</organism>